<feature type="transmembrane region" description="Helical" evidence="6">
    <location>
        <begin position="278"/>
        <end position="304"/>
    </location>
</feature>
<feature type="transmembrane region" description="Helical" evidence="6">
    <location>
        <begin position="316"/>
        <end position="335"/>
    </location>
</feature>
<gene>
    <name evidence="7" type="ORF">CRM94_06490</name>
</gene>
<keyword evidence="4 6" id="KW-1133">Transmembrane helix</keyword>
<sequence>MINARDSIVSLAGVVIGQIALFFCIFLIGRWFGPASLGEFNYLLALATFAGTLLAFRYELACVDDVPAVSFNAFVHVTALSLVVISLLGVAILVAGSGELRIVAVYALAMFVQLAAGSYLNSMRRYGSIALSRVVVNGAFLVGLLLSLACRACVQIDAFAIYAWVNASVSGVMIVAILLSGYRSGYSFRLSREFFMRNRRFALYVLPSTLCASVLTYALSIAIPHWFDAQSAGNFAAAYRFGFFPVSLIAQSVGGVFRRDAIGAMARVDARTAVPRVYWTYARALMVLAAVYMVGGLSLFAPLVDLFFGEGWRGAVGFYYSLMPLFMMQLIYVPLSQVFLATQAQRIDFLFQLSCGGCLAGALCIAWISNLSAPASIRIFSLTGAALMVVGIGLTYRVLDTSLPPSRAPA</sequence>
<evidence type="ECO:0000256" key="1">
    <source>
        <dbReference type="ARBA" id="ARBA00004651"/>
    </source>
</evidence>
<feature type="transmembrane region" description="Helical" evidence="6">
    <location>
        <begin position="40"/>
        <end position="61"/>
    </location>
</feature>
<keyword evidence="2" id="KW-1003">Cell membrane</keyword>
<feature type="transmembrane region" description="Helical" evidence="6">
    <location>
        <begin position="239"/>
        <end position="257"/>
    </location>
</feature>
<dbReference type="PANTHER" id="PTHR30250:SF11">
    <property type="entry name" value="O-ANTIGEN TRANSPORTER-RELATED"/>
    <property type="match status" value="1"/>
</dbReference>
<feature type="transmembrane region" description="Helical" evidence="6">
    <location>
        <begin position="7"/>
        <end position="28"/>
    </location>
</feature>
<dbReference type="Proteomes" id="UP000220629">
    <property type="component" value="Unassembled WGS sequence"/>
</dbReference>
<feature type="transmembrane region" description="Helical" evidence="6">
    <location>
        <begin position="102"/>
        <end position="122"/>
    </location>
</feature>
<feature type="transmembrane region" description="Helical" evidence="6">
    <location>
        <begin position="201"/>
        <end position="227"/>
    </location>
</feature>
<dbReference type="RefSeq" id="WP_096752997.1">
    <property type="nucleotide sequence ID" value="NZ_CADEPO010000006.1"/>
</dbReference>
<evidence type="ECO:0000256" key="3">
    <source>
        <dbReference type="ARBA" id="ARBA00022692"/>
    </source>
</evidence>
<feature type="transmembrane region" description="Helical" evidence="6">
    <location>
        <begin position="375"/>
        <end position="399"/>
    </location>
</feature>
<dbReference type="AlphaFoldDB" id="A0A2A7SE48"/>
<dbReference type="PANTHER" id="PTHR30250">
    <property type="entry name" value="PST FAMILY PREDICTED COLANIC ACID TRANSPORTER"/>
    <property type="match status" value="1"/>
</dbReference>
<evidence type="ECO:0000313" key="8">
    <source>
        <dbReference type="Proteomes" id="UP000220629"/>
    </source>
</evidence>
<comment type="subcellular location">
    <subcellularLocation>
        <location evidence="1">Cell membrane</location>
        <topology evidence="1">Multi-pass membrane protein</topology>
    </subcellularLocation>
</comment>
<comment type="caution">
    <text evidence="7">The sequence shown here is derived from an EMBL/GenBank/DDBJ whole genome shotgun (WGS) entry which is preliminary data.</text>
</comment>
<name>A0A2A7SE48_BURGA</name>
<evidence type="ECO:0000256" key="6">
    <source>
        <dbReference type="SAM" id="Phobius"/>
    </source>
</evidence>
<dbReference type="GO" id="GO:0005886">
    <property type="term" value="C:plasma membrane"/>
    <property type="evidence" value="ECO:0007669"/>
    <property type="project" value="UniProtKB-SubCell"/>
</dbReference>
<evidence type="ECO:0000313" key="7">
    <source>
        <dbReference type="EMBL" id="PEH41826.1"/>
    </source>
</evidence>
<reference evidence="8" key="1">
    <citation type="submission" date="2017-09" db="EMBL/GenBank/DDBJ databases">
        <title>FDA dAtabase for Regulatory Grade micrObial Sequences (FDA-ARGOS): Supporting development and validation of Infectious Disease Dx tests.</title>
        <authorList>
            <person name="Minogue T."/>
            <person name="Wolcott M."/>
            <person name="Wasieloski L."/>
            <person name="Aguilar W."/>
            <person name="Moore D."/>
            <person name="Tallon L."/>
            <person name="Sadzewicz L."/>
            <person name="Ott S."/>
            <person name="Zhao X."/>
            <person name="Nagaraj S."/>
            <person name="Vavikolanu K."/>
            <person name="Aluvathingal J."/>
            <person name="Nadendla S."/>
            <person name="Sichtig H."/>
        </authorList>
    </citation>
    <scope>NUCLEOTIDE SEQUENCE [LARGE SCALE GENOMIC DNA]</scope>
    <source>
        <strain evidence="8">FDAARGOS_390</strain>
    </source>
</reference>
<dbReference type="InterPro" id="IPR050833">
    <property type="entry name" value="Poly_Biosynth_Transport"/>
</dbReference>
<feature type="transmembrane region" description="Helical" evidence="6">
    <location>
        <begin position="347"/>
        <end position="369"/>
    </location>
</feature>
<keyword evidence="5 6" id="KW-0472">Membrane</keyword>
<evidence type="ECO:0000256" key="4">
    <source>
        <dbReference type="ARBA" id="ARBA00022989"/>
    </source>
</evidence>
<proteinExistence type="predicted"/>
<evidence type="ECO:0000256" key="2">
    <source>
        <dbReference type="ARBA" id="ARBA00022475"/>
    </source>
</evidence>
<dbReference type="EMBL" id="PDDY01000001">
    <property type="protein sequence ID" value="PEH41826.1"/>
    <property type="molecule type" value="Genomic_DNA"/>
</dbReference>
<protein>
    <submittedName>
        <fullName evidence="7">Translocase</fullName>
    </submittedName>
</protein>
<feature type="transmembrane region" description="Helical" evidence="6">
    <location>
        <begin position="134"/>
        <end position="154"/>
    </location>
</feature>
<feature type="transmembrane region" description="Helical" evidence="6">
    <location>
        <begin position="73"/>
        <end position="96"/>
    </location>
</feature>
<feature type="transmembrane region" description="Helical" evidence="6">
    <location>
        <begin position="160"/>
        <end position="180"/>
    </location>
</feature>
<keyword evidence="3 6" id="KW-0812">Transmembrane</keyword>
<organism evidence="7 8">
    <name type="scientific">Burkholderia gladioli</name>
    <name type="common">Pseudomonas marginata</name>
    <name type="synonym">Phytomonas marginata</name>
    <dbReference type="NCBI Taxonomy" id="28095"/>
    <lineage>
        <taxon>Bacteria</taxon>
        <taxon>Pseudomonadati</taxon>
        <taxon>Pseudomonadota</taxon>
        <taxon>Betaproteobacteria</taxon>
        <taxon>Burkholderiales</taxon>
        <taxon>Burkholderiaceae</taxon>
        <taxon>Burkholderia</taxon>
    </lineage>
</organism>
<evidence type="ECO:0000256" key="5">
    <source>
        <dbReference type="ARBA" id="ARBA00023136"/>
    </source>
</evidence>
<accession>A0A2A7SE48</accession>